<evidence type="ECO:0000313" key="2">
    <source>
        <dbReference type="Proteomes" id="UP000002384"/>
    </source>
</evidence>
<dbReference type="EMBL" id="CP001291">
    <property type="protein sequence ID" value="ACK71451.1"/>
    <property type="molecule type" value="Genomic_DNA"/>
</dbReference>
<dbReference type="RefSeq" id="WP_015955048.1">
    <property type="nucleotide sequence ID" value="NC_011729.1"/>
</dbReference>
<dbReference type="HOGENOM" id="CLU_3151918_0_0_3"/>
<dbReference type="STRING" id="65393.PCC7424_3049"/>
<dbReference type="KEGG" id="cyc:PCC7424_3049"/>
<protein>
    <submittedName>
        <fullName evidence="1">Uncharacterized protein</fullName>
    </submittedName>
</protein>
<keyword evidence="2" id="KW-1185">Reference proteome</keyword>
<reference evidence="2" key="1">
    <citation type="journal article" date="2011" name="MBio">
        <title>Novel metabolic attributes of the genus Cyanothece, comprising a group of unicellular nitrogen-fixing Cyanobacteria.</title>
        <authorList>
            <person name="Bandyopadhyay A."/>
            <person name="Elvitigala T."/>
            <person name="Welsh E."/>
            <person name="Stockel J."/>
            <person name="Liberton M."/>
            <person name="Min H."/>
            <person name="Sherman L.A."/>
            <person name="Pakrasi H.B."/>
        </authorList>
    </citation>
    <scope>NUCLEOTIDE SEQUENCE [LARGE SCALE GENOMIC DNA]</scope>
    <source>
        <strain evidence="2">PCC 7424</strain>
    </source>
</reference>
<organism evidence="1 2">
    <name type="scientific">Gloeothece citriformis (strain PCC 7424)</name>
    <name type="common">Cyanothece sp. (strain PCC 7424)</name>
    <dbReference type="NCBI Taxonomy" id="65393"/>
    <lineage>
        <taxon>Bacteria</taxon>
        <taxon>Bacillati</taxon>
        <taxon>Cyanobacteriota</taxon>
        <taxon>Cyanophyceae</taxon>
        <taxon>Oscillatoriophycideae</taxon>
        <taxon>Chroococcales</taxon>
        <taxon>Aphanothecaceae</taxon>
        <taxon>Gloeothece</taxon>
        <taxon>Gloeothece citriformis</taxon>
    </lineage>
</organism>
<accession>B7KB95</accession>
<dbReference type="Proteomes" id="UP000002384">
    <property type="component" value="Chromosome"/>
</dbReference>
<evidence type="ECO:0000313" key="1">
    <source>
        <dbReference type="EMBL" id="ACK71451.1"/>
    </source>
</evidence>
<gene>
    <name evidence="1" type="ordered locus">PCC7424_3049</name>
</gene>
<sequence length="48" mass="5448">MANTLVRKLNLKSRENICQEPSFMGELRTYVHPDGHLTVARQPPDAVN</sequence>
<proteinExistence type="predicted"/>
<dbReference type="AlphaFoldDB" id="B7KB95"/>
<name>B7KB95_GLOC7</name>